<evidence type="ECO:0000259" key="1">
    <source>
        <dbReference type="Pfam" id="PF04717"/>
    </source>
</evidence>
<sequence length="214" mass="23834">MDNSNLGLIIQENGLEYLGRYYSTYRAIVINNNDELNMNRVHVYIPSVQNGIKIWALPKSTTIGGCFHGLKLTTPLVGEVVYIEFEGGDPLRPLWSYHGWATREIPDDLKDNNSIGLVTPEGNKIFIKDIDGELYIQTNSKVNISIVEGPSLKMTQKGFTFNFGDDFSLKKTLTQILDAILQLTVTTGVGPSGTPINAQTFTDIKNSLDNYLEE</sequence>
<evidence type="ECO:0000313" key="2">
    <source>
        <dbReference type="EMBL" id="AQN32065.1"/>
    </source>
</evidence>
<evidence type="ECO:0000313" key="3">
    <source>
        <dbReference type="EMBL" id="AQN32081.1"/>
    </source>
</evidence>
<protein>
    <submittedName>
        <fullName evidence="6">D-like protein</fullName>
    </submittedName>
</protein>
<dbReference type="EMBL" id="KX501137">
    <property type="protein sequence ID" value="AQN32113.1"/>
    <property type="molecule type" value="Genomic_DNA"/>
</dbReference>
<evidence type="ECO:0000313" key="5">
    <source>
        <dbReference type="EMBL" id="AQN32113.1"/>
    </source>
</evidence>
<dbReference type="EMBL" id="KX501134">
    <property type="protein sequence ID" value="AQN32065.1"/>
    <property type="molecule type" value="Genomic_DNA"/>
</dbReference>
<evidence type="ECO:0000313" key="6">
    <source>
        <dbReference type="EMBL" id="AQN32129.1"/>
    </source>
</evidence>
<evidence type="ECO:0000313" key="4">
    <source>
        <dbReference type="EMBL" id="AQN32097.1"/>
    </source>
</evidence>
<organism evidence="6">
    <name type="scientific">Phage DP-2017a</name>
    <dbReference type="NCBI Taxonomy" id="1955560"/>
    <lineage>
        <taxon>Viruses</taxon>
    </lineage>
</organism>
<dbReference type="InterPro" id="IPR006531">
    <property type="entry name" value="Gp5/Vgr_OB"/>
</dbReference>
<accession>A0A1Q1PVM9</accession>
<reference evidence="6" key="1">
    <citation type="journal article" date="2016" name="Microbiome">
        <title>Transmission of viruses via our microbiomes.</title>
        <authorList>
            <person name="Ly M."/>
            <person name="Jones M.B."/>
            <person name="Abeles S.R."/>
            <person name="Santiago-Rodriguez T.M."/>
            <person name="Gao J."/>
            <person name="Chan I.C."/>
            <person name="Ghose C."/>
            <person name="Pride D.T."/>
        </authorList>
    </citation>
    <scope>NUCLEOTIDE SEQUENCE</scope>
    <source>
        <strain evidence="2">CA39E</strain>
        <strain evidence="3">CA40A</strain>
        <strain evidence="4">CA40B</strain>
        <strain evidence="5">CA40C</strain>
        <strain evidence="6">CA40D</strain>
    </source>
</reference>
<dbReference type="EMBL" id="KX501138">
    <property type="protein sequence ID" value="AQN32129.1"/>
    <property type="molecule type" value="Genomic_DNA"/>
</dbReference>
<name>A0A1Q1PVM9_9VIRU</name>
<proteinExistence type="predicted"/>
<feature type="domain" description="Gp5/Type VI secretion system Vgr protein OB-fold" evidence="1">
    <location>
        <begin position="25"/>
        <end position="96"/>
    </location>
</feature>
<dbReference type="Pfam" id="PF04717">
    <property type="entry name" value="Phage_base_V"/>
    <property type="match status" value="1"/>
</dbReference>
<dbReference type="EMBL" id="KX501136">
    <property type="protein sequence ID" value="AQN32097.1"/>
    <property type="molecule type" value="Genomic_DNA"/>
</dbReference>
<dbReference type="EMBL" id="KX501135">
    <property type="protein sequence ID" value="AQN32081.1"/>
    <property type="molecule type" value="Genomic_DNA"/>
</dbReference>
<dbReference type="SUPFAM" id="SSF69255">
    <property type="entry name" value="gp5 N-terminal domain-like"/>
    <property type="match status" value="1"/>
</dbReference>